<organism evidence="2 3">
    <name type="scientific">Trifolium medium</name>
    <dbReference type="NCBI Taxonomy" id="97028"/>
    <lineage>
        <taxon>Eukaryota</taxon>
        <taxon>Viridiplantae</taxon>
        <taxon>Streptophyta</taxon>
        <taxon>Embryophyta</taxon>
        <taxon>Tracheophyta</taxon>
        <taxon>Spermatophyta</taxon>
        <taxon>Magnoliopsida</taxon>
        <taxon>eudicotyledons</taxon>
        <taxon>Gunneridae</taxon>
        <taxon>Pentapetalae</taxon>
        <taxon>rosids</taxon>
        <taxon>fabids</taxon>
        <taxon>Fabales</taxon>
        <taxon>Fabaceae</taxon>
        <taxon>Papilionoideae</taxon>
        <taxon>50 kb inversion clade</taxon>
        <taxon>NPAAA clade</taxon>
        <taxon>Hologalegina</taxon>
        <taxon>IRL clade</taxon>
        <taxon>Trifolieae</taxon>
        <taxon>Trifolium</taxon>
    </lineage>
</organism>
<accession>A0A392MK12</accession>
<proteinExistence type="predicted"/>
<dbReference type="AlphaFoldDB" id="A0A392MK12"/>
<comment type="caution">
    <text evidence="2">The sequence shown here is derived from an EMBL/GenBank/DDBJ whole genome shotgun (WGS) entry which is preliminary data.</text>
</comment>
<protein>
    <submittedName>
        <fullName evidence="2">Uncharacterized protein</fullName>
    </submittedName>
</protein>
<dbReference type="EMBL" id="LXQA010013052">
    <property type="protein sequence ID" value="MCH87856.1"/>
    <property type="molecule type" value="Genomic_DNA"/>
</dbReference>
<sequence length="120" mass="14683">MEYTHHLFIYCDAAMTVWKAILDWLNLPFMFPHNLFSMLNCLAFNTGKKFRKGMVMIWNAVVWTLWRRRNAIIFYNGRRDDMEAIEEIKVLSWKWWSNQAKVAHSLLYEWRMEPRMCMAR</sequence>
<name>A0A392MK12_9FABA</name>
<keyword evidence="1" id="KW-0812">Transmembrane</keyword>
<gene>
    <name evidence="2" type="ORF">A2U01_0008737</name>
</gene>
<keyword evidence="3" id="KW-1185">Reference proteome</keyword>
<evidence type="ECO:0000313" key="2">
    <source>
        <dbReference type="EMBL" id="MCH87856.1"/>
    </source>
</evidence>
<keyword evidence="1" id="KW-1133">Transmembrane helix</keyword>
<keyword evidence="1" id="KW-0472">Membrane</keyword>
<reference evidence="2 3" key="1">
    <citation type="journal article" date="2018" name="Front. Plant Sci.">
        <title>Red Clover (Trifolium pratense) and Zigzag Clover (T. medium) - A Picture of Genomic Similarities and Differences.</title>
        <authorList>
            <person name="Dluhosova J."/>
            <person name="Istvanek J."/>
            <person name="Nedelnik J."/>
            <person name="Repkova J."/>
        </authorList>
    </citation>
    <scope>NUCLEOTIDE SEQUENCE [LARGE SCALE GENOMIC DNA]</scope>
    <source>
        <strain evidence="3">cv. 10/8</strain>
        <tissue evidence="2">Leaf</tissue>
    </source>
</reference>
<evidence type="ECO:0000313" key="3">
    <source>
        <dbReference type="Proteomes" id="UP000265520"/>
    </source>
</evidence>
<dbReference type="Proteomes" id="UP000265520">
    <property type="component" value="Unassembled WGS sequence"/>
</dbReference>
<feature type="transmembrane region" description="Helical" evidence="1">
    <location>
        <begin position="24"/>
        <end position="44"/>
    </location>
</feature>
<evidence type="ECO:0000256" key="1">
    <source>
        <dbReference type="SAM" id="Phobius"/>
    </source>
</evidence>